<dbReference type="PANTHER" id="PTHR21274:SF0">
    <property type="entry name" value="MECKELIN"/>
    <property type="match status" value="1"/>
</dbReference>
<feature type="transmembrane region" description="Helical" evidence="1">
    <location>
        <begin position="966"/>
        <end position="995"/>
    </location>
</feature>
<feature type="transmembrane region" description="Helical" evidence="1">
    <location>
        <begin position="477"/>
        <end position="498"/>
    </location>
</feature>
<dbReference type="InterPro" id="IPR019170">
    <property type="entry name" value="Meckelin"/>
</dbReference>
<keyword evidence="1" id="KW-0472">Membrane</keyword>
<gene>
    <name evidence="2" type="ORF">QLX08_002925</name>
</gene>
<feature type="transmembrane region" description="Helical" evidence="1">
    <location>
        <begin position="720"/>
        <end position="742"/>
    </location>
</feature>
<accession>A0AAW1ABB5</accession>
<dbReference type="GO" id="GO:0036038">
    <property type="term" value="C:MKS complex"/>
    <property type="evidence" value="ECO:0007669"/>
    <property type="project" value="InterPro"/>
</dbReference>
<dbReference type="EMBL" id="JAWNGG020000041">
    <property type="protein sequence ID" value="KAK9306413.1"/>
    <property type="molecule type" value="Genomic_DNA"/>
</dbReference>
<feature type="transmembrane region" description="Helical" evidence="1">
    <location>
        <begin position="561"/>
        <end position="582"/>
    </location>
</feature>
<dbReference type="Pfam" id="PF09773">
    <property type="entry name" value="Meckelin"/>
    <property type="match status" value="1"/>
</dbReference>
<evidence type="ECO:0008006" key="4">
    <source>
        <dbReference type="Google" id="ProtNLM"/>
    </source>
</evidence>
<protein>
    <recommendedName>
        <fullName evidence="4">Meckelin</fullName>
    </recommendedName>
</protein>
<dbReference type="GO" id="GO:0060271">
    <property type="term" value="P:cilium assembly"/>
    <property type="evidence" value="ECO:0007669"/>
    <property type="project" value="InterPro"/>
</dbReference>
<evidence type="ECO:0000313" key="3">
    <source>
        <dbReference type="Proteomes" id="UP001432146"/>
    </source>
</evidence>
<dbReference type="Proteomes" id="UP001432146">
    <property type="component" value="Unassembled WGS sequence"/>
</dbReference>
<feature type="transmembrane region" description="Helical" evidence="1">
    <location>
        <begin position="748"/>
        <end position="773"/>
    </location>
</feature>
<keyword evidence="1" id="KW-1133">Transmembrane helix</keyword>
<feature type="transmembrane region" description="Helical" evidence="1">
    <location>
        <begin position="510"/>
        <end position="541"/>
    </location>
</feature>
<keyword evidence="3" id="KW-1185">Reference proteome</keyword>
<evidence type="ECO:0000313" key="2">
    <source>
        <dbReference type="EMBL" id="KAK9306413.1"/>
    </source>
</evidence>
<feature type="transmembrane region" description="Helical" evidence="1">
    <location>
        <begin position="785"/>
        <end position="806"/>
    </location>
</feature>
<reference evidence="2 3" key="1">
    <citation type="submission" date="2024-05" db="EMBL/GenBank/DDBJ databases">
        <title>The nuclear and mitochondrial genome assemblies of Tetragonisca angustula (Apidae: Meliponini), a tiny yet remarkable pollinator in the Neotropics.</title>
        <authorList>
            <person name="Ferrari R."/>
            <person name="Ricardo P.C."/>
            <person name="Dias F.C."/>
            <person name="Araujo N.S."/>
            <person name="Soares D.O."/>
            <person name="Zhou Q.-S."/>
            <person name="Zhu C.-D."/>
            <person name="Coutinho L."/>
            <person name="Airas M.C."/>
            <person name="Batista T.M."/>
        </authorList>
    </citation>
    <scope>NUCLEOTIDE SEQUENCE [LARGE SCALE GENOMIC DNA]</scope>
    <source>
        <strain evidence="2">ASF017062</strain>
        <tissue evidence="2">Abdomen</tissue>
    </source>
</reference>
<organism evidence="2 3">
    <name type="scientific">Tetragonisca angustula</name>
    <dbReference type="NCBI Taxonomy" id="166442"/>
    <lineage>
        <taxon>Eukaryota</taxon>
        <taxon>Metazoa</taxon>
        <taxon>Ecdysozoa</taxon>
        <taxon>Arthropoda</taxon>
        <taxon>Hexapoda</taxon>
        <taxon>Insecta</taxon>
        <taxon>Pterygota</taxon>
        <taxon>Neoptera</taxon>
        <taxon>Endopterygota</taxon>
        <taxon>Hymenoptera</taxon>
        <taxon>Apocrita</taxon>
        <taxon>Aculeata</taxon>
        <taxon>Apoidea</taxon>
        <taxon>Anthophila</taxon>
        <taxon>Apidae</taxon>
        <taxon>Tetragonisca</taxon>
    </lineage>
</organism>
<keyword evidence="1" id="KW-0812">Transmembrane</keyword>
<proteinExistence type="predicted"/>
<dbReference type="AlphaFoldDB" id="A0AAW1ABB5"/>
<evidence type="ECO:0000256" key="1">
    <source>
        <dbReference type="SAM" id="Phobius"/>
    </source>
</evidence>
<dbReference type="PANTHER" id="PTHR21274">
    <property type="entry name" value="MECKELIN"/>
    <property type="match status" value="1"/>
</dbReference>
<feature type="transmembrane region" description="Helical" evidence="1">
    <location>
        <begin position="14"/>
        <end position="35"/>
    </location>
</feature>
<comment type="caution">
    <text evidence="2">The sequence shown here is derived from an EMBL/GenBank/DDBJ whole genome shotgun (WGS) entry which is preliminary data.</text>
</comment>
<sequence length="1015" mass="119599">MSDEYKMCCFIRNVFFYFLIYSVNFIQIILAKELFEFSHPLKCKSNEYFDTISLSCILCDPDKNLKPSVDRLRCICNEFSKKIDFKDGYPVCVFCGINATVTSDGNDCVPCNNTLCTCGYNEIQVDRSLDGTLLDAMYCIPCPNNTYPFLDGSKCLPCKTFEYNYYENDIYLTKYRYTQVQNYCLHKNISFDKENPKTAFQVKFKNKNIDSYYFRNELQTAIYFCKKEDKLACEHLSNICVLSIYANDNACKFFLQKQKPPIWLFYNKNDTITVLNSKQITQNYSMMKNNNDNILNFTVTTFSLHGYFKSIGTPNIPCNLLEHVNFGINFEKKCKIAVKNLVQTKIEFMSPYLTFTKNNGSLMYALPVLIKNINQNNNKLDWQLVRKFFFVDNISGFRRLSNFTNNKDDELSVLRYMKSLNVIINIQNTKDKNKIFPPLLIIEYAELTYEQIDKVTEVTLDYKIKFTLKDDNIDPHFMIIIGILSGLILILSGIKTWSYSKRHHTSSINIFVFIWFFIYTMNIIGSTIILCLAILCLYLFIFYKEETIPYIFFSEDVNEKVIKIFTATAFFSKLIGMFGFICQYWNIDIFFIDWEQSKTIYNQCKHDLPYMSINEFYIDKLSRSKFKHFQMSSEIITAKRKKIACELNKHDNSKDFNKYLINKQKTNIPTTNSVSKISAQIINKNSNFDNTPISIWRTCFIASQWLNLQTKRKINIKIQLLAVTCIFQIIRLYPWIFGIYTFSEDYNFILYFTICVLIYILTYCMQWLAFVIFYEQCITNKMQEFINLCSIANISLFILPFNYYGFYIHGRSVHGFADTDLPTLINGFQMEKSNLCAHKGLLPGTTQQTFILYLTESFRVTFNKSLELMKIERSNFIKTYYSSTINWEYILNNQLKIKEYLYKYIDHCITGEDYAIKEQHFFEKLFNIIFSRNKEKSIFYIDNDYSFNQTLLYGNEWLFATFEISIFTFIIVLCNDCTLAIIITVSISMLLTVIVKQNGKKNLNKHTLLDKLYFM</sequence>
<name>A0AAW1ABB5_9HYME</name>